<dbReference type="Proteomes" id="UP001521150">
    <property type="component" value="Unassembled WGS sequence"/>
</dbReference>
<protein>
    <submittedName>
        <fullName evidence="2">Uncharacterized protein</fullName>
    </submittedName>
</protein>
<feature type="region of interest" description="Disordered" evidence="1">
    <location>
        <begin position="45"/>
        <end position="99"/>
    </location>
</feature>
<feature type="region of interest" description="Disordered" evidence="1">
    <location>
        <begin position="1"/>
        <end position="24"/>
    </location>
</feature>
<gene>
    <name evidence="2" type="ORF">LWC34_53320</name>
</gene>
<name>A0ABS8ZY49_9PSEU</name>
<accession>A0ABS8ZY49</accession>
<evidence type="ECO:0000256" key="1">
    <source>
        <dbReference type="SAM" id="MobiDB-lite"/>
    </source>
</evidence>
<feature type="compositionally biased region" description="Polar residues" evidence="1">
    <location>
        <begin position="70"/>
        <end position="89"/>
    </location>
</feature>
<organism evidence="2 3">
    <name type="scientific">Kibdelosporangium philippinense</name>
    <dbReference type="NCBI Taxonomy" id="211113"/>
    <lineage>
        <taxon>Bacteria</taxon>
        <taxon>Bacillati</taxon>
        <taxon>Actinomycetota</taxon>
        <taxon>Actinomycetes</taxon>
        <taxon>Pseudonocardiales</taxon>
        <taxon>Pseudonocardiaceae</taxon>
        <taxon>Kibdelosporangium</taxon>
    </lineage>
</organism>
<evidence type="ECO:0000313" key="2">
    <source>
        <dbReference type="EMBL" id="MCE7011538.1"/>
    </source>
</evidence>
<keyword evidence="3" id="KW-1185">Reference proteome</keyword>
<proteinExistence type="predicted"/>
<sequence>MPTVDDARIPVNNPAIPPCPSTSRSLIESAPTAIPATIELIFAPAFAPTEPPSRTSSSARSDNPASSASRITATSPACDTNPGSSNLTDTAPRVCGALT</sequence>
<feature type="compositionally biased region" description="Low complexity" evidence="1">
    <location>
        <begin position="56"/>
        <end position="69"/>
    </location>
</feature>
<dbReference type="RefSeq" id="WP_233734256.1">
    <property type="nucleotide sequence ID" value="NZ_JAJVCN010000005.1"/>
</dbReference>
<evidence type="ECO:0000313" key="3">
    <source>
        <dbReference type="Proteomes" id="UP001521150"/>
    </source>
</evidence>
<dbReference type="EMBL" id="JAJVCN010000005">
    <property type="protein sequence ID" value="MCE7011538.1"/>
    <property type="molecule type" value="Genomic_DNA"/>
</dbReference>
<comment type="caution">
    <text evidence="2">The sequence shown here is derived from an EMBL/GenBank/DDBJ whole genome shotgun (WGS) entry which is preliminary data.</text>
</comment>
<reference evidence="2 3" key="1">
    <citation type="submission" date="2021-12" db="EMBL/GenBank/DDBJ databases">
        <title>Genome sequence of Kibdelosporangium philippinense ATCC 49844.</title>
        <authorList>
            <person name="Fedorov E.A."/>
            <person name="Omeragic M."/>
            <person name="Shalygina K.F."/>
            <person name="Maclea K.S."/>
        </authorList>
    </citation>
    <scope>NUCLEOTIDE SEQUENCE [LARGE SCALE GENOMIC DNA]</scope>
    <source>
        <strain evidence="2 3">ATCC 49844</strain>
    </source>
</reference>